<gene>
    <name evidence="1" type="ordered locus">BAMF_3317</name>
</gene>
<reference evidence="1 2" key="1">
    <citation type="journal article" date="2011" name="Int. J. Syst. Evol. Microbiol.">
        <title>Relationship of Bacillus amyloliquefaciens clades associated with strains DSM 7T and FZB42T: a proposal for Bacillus amyloliquefaciens subsp. amyloliquefaciens subsp. nov. and Bacillus amyloliquefaciens subsp. plantarum subsp. nov. based on complete genome sequence comparisons.</title>
        <authorList>
            <person name="Borriss R."/>
            <person name="Chen X.H."/>
            <person name="Rueckert C."/>
            <person name="Blom J."/>
            <person name="Becker A."/>
            <person name="Baumgarth B."/>
            <person name="Fan B."/>
            <person name="Pukall R."/>
            <person name="Schumann P."/>
            <person name="Sproer C."/>
            <person name="Junge H."/>
            <person name="Vater J."/>
            <person name="Puhler A."/>
            <person name="Klenk H.P."/>
        </authorList>
    </citation>
    <scope>NUCLEOTIDE SEQUENCE [LARGE SCALE GENOMIC DNA]</scope>
    <source>
        <strain evidence="2">DSM 7</strain>
    </source>
</reference>
<dbReference type="EMBL" id="FN597644">
    <property type="protein sequence ID" value="CBI44443.1"/>
    <property type="molecule type" value="Genomic_DNA"/>
</dbReference>
<dbReference type="KEGG" id="bao:BAMF_3317"/>
<dbReference type="AlphaFoldDB" id="A0A9P1JK95"/>
<sequence>MEKAFKKRHDNLTVNSDYIHLYLSKIIKFIFIPTYKAFESSRFAHSAFRNIGGFCYGLGEIPFPLFILSSKEPEIYSNVFEYFSLYRFSFIIK</sequence>
<organism evidence="1 2">
    <name type="scientific">Bacillus amyloliquefaciens (strain ATCC 23350 / DSM 7 / BCRC 11601 / CCUG 28519 / NBRC 15535 / NRRL B-14393 / F)</name>
    <dbReference type="NCBI Taxonomy" id="692420"/>
    <lineage>
        <taxon>Bacteria</taxon>
        <taxon>Bacillati</taxon>
        <taxon>Bacillota</taxon>
        <taxon>Bacilli</taxon>
        <taxon>Bacillales</taxon>
        <taxon>Bacillaceae</taxon>
        <taxon>Bacillus</taxon>
        <taxon>Bacillus amyloliquefaciens group</taxon>
    </lineage>
</organism>
<evidence type="ECO:0000313" key="2">
    <source>
        <dbReference type="Proteomes" id="UP000006562"/>
    </source>
</evidence>
<evidence type="ECO:0000313" key="1">
    <source>
        <dbReference type="EMBL" id="CBI44443.1"/>
    </source>
</evidence>
<accession>A0A9P1JK95</accession>
<dbReference type="Proteomes" id="UP000006562">
    <property type="component" value="Chromosome"/>
</dbReference>
<reference evidence="2" key="2">
    <citation type="journal article" date="2011" name="J. Biotechnol.">
        <title>Genome sequence of B. amyloliquefaciens type strain DSM7(T) reveals differences to plant-associated B. amyloliquefaciens FZB42.</title>
        <authorList>
            <person name="Ruckert C."/>
            <person name="Blom J."/>
            <person name="Chen X."/>
            <person name="Reva O."/>
            <person name="Borriss R."/>
        </authorList>
    </citation>
    <scope>NUCLEOTIDE SEQUENCE [LARGE SCALE GENOMIC DNA]</scope>
    <source>
        <strain evidence="2">DSM 7</strain>
    </source>
</reference>
<keyword evidence="2" id="KW-1185">Reference proteome</keyword>
<proteinExistence type="predicted"/>
<protein>
    <submittedName>
        <fullName evidence="1">Uncharacterized protein</fullName>
    </submittedName>
</protein>
<name>A0A9P1JK95_BACAS</name>